<dbReference type="EMBL" id="MEWR01000008">
    <property type="protein sequence ID" value="OGC82292.1"/>
    <property type="molecule type" value="Genomic_DNA"/>
</dbReference>
<dbReference type="STRING" id="1817814.A2V81_02025"/>
<accession>A0A1F4XKQ1</accession>
<sequence>MTLIMKNKAGIDARYAKSEEYKRTLATIIKTDKCPFCPDNFKYHKKPILRRYKDWCVTENSWPYENTKYHFIFISREHKENFSDLTDADFNAVRVLANWVIKKNKIKGGGLTFRFGDSVYTGATVRHLHMHLIVPKLASKKLAFSVNFPIG</sequence>
<dbReference type="Gene3D" id="3.30.428.10">
    <property type="entry name" value="HIT-like"/>
    <property type="match status" value="1"/>
</dbReference>
<proteinExistence type="predicted"/>
<dbReference type="Proteomes" id="UP000177614">
    <property type="component" value="Unassembled WGS sequence"/>
</dbReference>
<reference evidence="1 2" key="1">
    <citation type="journal article" date="2016" name="Nat. Commun.">
        <title>Thousands of microbial genomes shed light on interconnected biogeochemical processes in an aquifer system.</title>
        <authorList>
            <person name="Anantharaman K."/>
            <person name="Brown C.T."/>
            <person name="Hug L.A."/>
            <person name="Sharon I."/>
            <person name="Castelle C.J."/>
            <person name="Probst A.J."/>
            <person name="Thomas B.C."/>
            <person name="Singh A."/>
            <person name="Wilkins M.J."/>
            <person name="Karaoz U."/>
            <person name="Brodie E.L."/>
            <person name="Williams K.H."/>
            <person name="Hubbard S.S."/>
            <person name="Banfield J.F."/>
        </authorList>
    </citation>
    <scope>NUCLEOTIDE SEQUENCE [LARGE SCALE GENOMIC DNA]</scope>
</reference>
<name>A0A1F4XKQ1_9BACT</name>
<comment type="caution">
    <text evidence="1">The sequence shown here is derived from an EMBL/GenBank/DDBJ whole genome shotgun (WGS) entry which is preliminary data.</text>
</comment>
<protein>
    <recommendedName>
        <fullName evidence="3">HIT domain-containing protein</fullName>
    </recommendedName>
</protein>
<dbReference type="InterPro" id="IPR036265">
    <property type="entry name" value="HIT-like_sf"/>
</dbReference>
<evidence type="ECO:0000313" key="2">
    <source>
        <dbReference type="Proteomes" id="UP000177614"/>
    </source>
</evidence>
<dbReference type="SUPFAM" id="SSF54197">
    <property type="entry name" value="HIT-like"/>
    <property type="match status" value="1"/>
</dbReference>
<organism evidence="1 2">
    <name type="scientific">Candidatus Abawacabacteria bacterium RBG_16_42_10</name>
    <dbReference type="NCBI Taxonomy" id="1817814"/>
    <lineage>
        <taxon>Bacteria</taxon>
        <taxon>Candidatus Abawacaibacteriota</taxon>
    </lineage>
</organism>
<evidence type="ECO:0008006" key="3">
    <source>
        <dbReference type="Google" id="ProtNLM"/>
    </source>
</evidence>
<gene>
    <name evidence="1" type="ORF">A2V81_02025</name>
</gene>
<dbReference type="Pfam" id="PF11969">
    <property type="entry name" value="DcpS_C"/>
    <property type="match status" value="1"/>
</dbReference>
<evidence type="ECO:0000313" key="1">
    <source>
        <dbReference type="EMBL" id="OGC82292.1"/>
    </source>
</evidence>
<dbReference type="AlphaFoldDB" id="A0A1F4XKQ1"/>